<feature type="compositionally biased region" description="Polar residues" evidence="2">
    <location>
        <begin position="1"/>
        <end position="14"/>
    </location>
</feature>
<keyword evidence="1" id="KW-0175">Coiled coil</keyword>
<gene>
    <name evidence="3" type="ORF">V5O48_009411</name>
</gene>
<feature type="region of interest" description="Disordered" evidence="2">
    <location>
        <begin position="1"/>
        <end position="40"/>
    </location>
</feature>
<evidence type="ECO:0000313" key="3">
    <source>
        <dbReference type="EMBL" id="KAL0572554.1"/>
    </source>
</evidence>
<protein>
    <submittedName>
        <fullName evidence="3">Uncharacterized protein</fullName>
    </submittedName>
</protein>
<accession>A0ABR3FBR3</accession>
<dbReference type="Proteomes" id="UP001465976">
    <property type="component" value="Unassembled WGS sequence"/>
</dbReference>
<reference evidence="3 4" key="1">
    <citation type="submission" date="2024-02" db="EMBL/GenBank/DDBJ databases">
        <title>A draft genome for the cacao thread blight pathogen Marasmius crinis-equi.</title>
        <authorList>
            <person name="Cohen S.P."/>
            <person name="Baruah I.K."/>
            <person name="Amoako-Attah I."/>
            <person name="Bukari Y."/>
            <person name="Meinhardt L.W."/>
            <person name="Bailey B.A."/>
        </authorList>
    </citation>
    <scope>NUCLEOTIDE SEQUENCE [LARGE SCALE GENOMIC DNA]</scope>
    <source>
        <strain evidence="3 4">GH-76</strain>
    </source>
</reference>
<sequence length="238" mass="27018">MANPNNNSDSNTWGGASEWKSPLPGSGWGDLKSPEAQPLNTLALPPASVSVLPPDPKDAKIIAAEETWNRYYQKQPSSLAAIPWRPHWDSLTRDPPRYCRGDMTEVEWSWNGAEDRDTTLDNLPDEDWGPTQLHRCLPTARKQGCPPPTFTGAQVMERLRRVAKEFEALEVEVEKVHRERKELEERAQEFDRKAQECRSRSLDLEEKVGALDSSKRRVNEIMQDLKDLQAIGLCFARA</sequence>
<feature type="coiled-coil region" evidence="1">
    <location>
        <begin position="159"/>
        <end position="231"/>
    </location>
</feature>
<proteinExistence type="predicted"/>
<name>A0ABR3FBR3_9AGAR</name>
<evidence type="ECO:0000256" key="2">
    <source>
        <dbReference type="SAM" id="MobiDB-lite"/>
    </source>
</evidence>
<dbReference type="EMBL" id="JBAHYK010000615">
    <property type="protein sequence ID" value="KAL0572554.1"/>
    <property type="molecule type" value="Genomic_DNA"/>
</dbReference>
<keyword evidence="4" id="KW-1185">Reference proteome</keyword>
<evidence type="ECO:0000256" key="1">
    <source>
        <dbReference type="SAM" id="Coils"/>
    </source>
</evidence>
<organism evidence="3 4">
    <name type="scientific">Marasmius crinis-equi</name>
    <dbReference type="NCBI Taxonomy" id="585013"/>
    <lineage>
        <taxon>Eukaryota</taxon>
        <taxon>Fungi</taxon>
        <taxon>Dikarya</taxon>
        <taxon>Basidiomycota</taxon>
        <taxon>Agaricomycotina</taxon>
        <taxon>Agaricomycetes</taxon>
        <taxon>Agaricomycetidae</taxon>
        <taxon>Agaricales</taxon>
        <taxon>Marasmiineae</taxon>
        <taxon>Marasmiaceae</taxon>
        <taxon>Marasmius</taxon>
    </lineage>
</organism>
<evidence type="ECO:0000313" key="4">
    <source>
        <dbReference type="Proteomes" id="UP001465976"/>
    </source>
</evidence>
<comment type="caution">
    <text evidence="3">The sequence shown here is derived from an EMBL/GenBank/DDBJ whole genome shotgun (WGS) entry which is preliminary data.</text>
</comment>